<dbReference type="RefSeq" id="WP_103565526.1">
    <property type="nucleotide sequence ID" value="NZ_MTBP01000004.1"/>
</dbReference>
<dbReference type="EMBL" id="MTBP01000004">
    <property type="protein sequence ID" value="POM22845.1"/>
    <property type="molecule type" value="Genomic_DNA"/>
</dbReference>
<dbReference type="InterPro" id="IPR008914">
    <property type="entry name" value="PEBP"/>
</dbReference>
<evidence type="ECO:0000313" key="2">
    <source>
        <dbReference type="EMBL" id="POM22845.1"/>
    </source>
</evidence>
<dbReference type="PANTHER" id="PTHR30289:SF1">
    <property type="entry name" value="PEBP (PHOSPHATIDYLETHANOLAMINE-BINDING PROTEIN) FAMILY PROTEIN"/>
    <property type="match status" value="1"/>
</dbReference>
<dbReference type="InterPro" id="IPR036610">
    <property type="entry name" value="PEBP-like_sf"/>
</dbReference>
<comment type="similarity">
    <text evidence="1">Belongs to the UPF0098 family.</text>
</comment>
<dbReference type="AlphaFoldDB" id="A0A2P4UCR6"/>
<dbReference type="Proteomes" id="UP000242367">
    <property type="component" value="Unassembled WGS sequence"/>
</dbReference>
<dbReference type="InterPro" id="IPR006311">
    <property type="entry name" value="TAT_signal"/>
</dbReference>
<dbReference type="PANTHER" id="PTHR30289">
    <property type="entry name" value="UNCHARACTERIZED PROTEIN YBCL-RELATED"/>
    <property type="match status" value="1"/>
</dbReference>
<dbReference type="PROSITE" id="PS51257">
    <property type="entry name" value="PROKAR_LIPOPROTEIN"/>
    <property type="match status" value="1"/>
</dbReference>
<dbReference type="PROSITE" id="PS51318">
    <property type="entry name" value="TAT"/>
    <property type="match status" value="1"/>
</dbReference>
<dbReference type="SUPFAM" id="SSF49777">
    <property type="entry name" value="PEBP-like"/>
    <property type="match status" value="1"/>
</dbReference>
<dbReference type="NCBIfam" id="TIGR00481">
    <property type="entry name" value="YbhB/YbcL family Raf kinase inhibitor-like protein"/>
    <property type="match status" value="1"/>
</dbReference>
<evidence type="ECO:0000256" key="1">
    <source>
        <dbReference type="ARBA" id="ARBA00007120"/>
    </source>
</evidence>
<evidence type="ECO:0000313" key="3">
    <source>
        <dbReference type="Proteomes" id="UP000242367"/>
    </source>
</evidence>
<protein>
    <submittedName>
        <fullName evidence="2">Putative kinase inhibitor protein</fullName>
    </submittedName>
</protein>
<gene>
    <name evidence="2" type="ORF">BTM25_50510</name>
</gene>
<accession>A0A2P4UCR6</accession>
<dbReference type="Pfam" id="PF01161">
    <property type="entry name" value="PBP"/>
    <property type="match status" value="1"/>
</dbReference>
<dbReference type="InterPro" id="IPR005247">
    <property type="entry name" value="YbhB_YbcL/LppC-like"/>
</dbReference>
<organism evidence="2 3">
    <name type="scientific">Actinomadura rubteroloni</name>
    <dbReference type="NCBI Taxonomy" id="1926885"/>
    <lineage>
        <taxon>Bacteria</taxon>
        <taxon>Bacillati</taxon>
        <taxon>Actinomycetota</taxon>
        <taxon>Actinomycetes</taxon>
        <taxon>Streptosporangiales</taxon>
        <taxon>Thermomonosporaceae</taxon>
        <taxon>Actinomadura</taxon>
    </lineage>
</organism>
<proteinExistence type="inferred from homology"/>
<name>A0A2P4UCR6_9ACTN</name>
<dbReference type="CDD" id="cd00865">
    <property type="entry name" value="PEBP_bact_arch"/>
    <property type="match status" value="1"/>
</dbReference>
<keyword evidence="3" id="KW-1185">Reference proteome</keyword>
<sequence length="193" mass="20150">MSIDRRPALAAAGALALTALLSGCGTVGLPENASAELSDGFTVTSPAFHDGGDLPTRFACATYSGSDALGRTPPLRWSGAPTGTRSFAIVMDDPDASDGAYVHWVYAGIDGNRQELVEGTHLDKTVEGLNTGKKVGYKPPCPPKGERHRYRFTIYALNSPAPFANGAPLKDSLAAIAEHVIARGRITGNLGGR</sequence>
<dbReference type="Gene3D" id="3.90.280.10">
    <property type="entry name" value="PEBP-like"/>
    <property type="match status" value="1"/>
</dbReference>
<reference evidence="2 3" key="1">
    <citation type="journal article" date="2017" name="Chemistry">
        <title>Isolation, Biosynthesis and Chemical Modifications of Rubterolones A-F: Rare Tropolone Alkaloids from Actinomadura sp. 5-2.</title>
        <authorList>
            <person name="Guo H."/>
            <person name="Benndorf R."/>
            <person name="Leichnitz D."/>
            <person name="Klassen J.L."/>
            <person name="Vollmers J."/>
            <person name="Gorls H."/>
            <person name="Steinacker M."/>
            <person name="Weigel C."/>
            <person name="Dahse H.M."/>
            <person name="Kaster A.K."/>
            <person name="de Beer Z.W."/>
            <person name="Poulsen M."/>
            <person name="Beemelmanns C."/>
        </authorList>
    </citation>
    <scope>NUCLEOTIDE SEQUENCE [LARGE SCALE GENOMIC DNA]</scope>
    <source>
        <strain evidence="2 3">5-2</strain>
    </source>
</reference>
<comment type="caution">
    <text evidence="2">The sequence shown here is derived from an EMBL/GenBank/DDBJ whole genome shotgun (WGS) entry which is preliminary data.</text>
</comment>